<dbReference type="CDD" id="cd00170">
    <property type="entry name" value="SEC14"/>
    <property type="match status" value="1"/>
</dbReference>
<evidence type="ECO:0008006" key="5">
    <source>
        <dbReference type="Google" id="ProtNLM"/>
    </source>
</evidence>
<dbReference type="PANTHER" id="PTHR45808:SF2">
    <property type="entry name" value="RHO GTPASE-ACTIVATING PROTEIN 68F"/>
    <property type="match status" value="1"/>
</dbReference>
<evidence type="ECO:0000313" key="4">
    <source>
        <dbReference type="Proteomes" id="UP001177023"/>
    </source>
</evidence>
<sequence>MQAPGQGFVDTDDGFTEDDMFAADDMSATPDGIPHSRSFLEREDFESELGSVDPFSEDFSEISSFEIVEVVGDGDAAARPIVIIYAYRLPSNKNFDHNKFLRYLQATLDKVVESDYTILYFHYGLRSNNKPPIKWLFQAYKMLDRKYKKNLKALYVVHPTRFIKILWGLFKPFISSKFEDKLNYFNSIDELARAVDVTRLTLPEPIRTHDASIVSTDVSGIPKQQSSAAPPRPTQQFNVTLDFILSHHPDDEVPPIVTQLIEYLEAHCLKVEGLFRKSASVAAVRRLQERINRGEHVDFVSDPEYADNQQLAAIHASVLLKTFLSGKSLGEPVTTNRLYPELAALADVPKPKKTEAVAEFVKLLPRPNYLLLKAVCRHLTKVAANHQENLMTANNLSVVFGPNLTWPSDQGVPITQLNNLNNFCYKLIVDFDKIFDH</sequence>
<dbReference type="EMBL" id="CATQJA010002619">
    <property type="protein sequence ID" value="CAJ0573504.1"/>
    <property type="molecule type" value="Genomic_DNA"/>
</dbReference>
<feature type="domain" description="Rho-GAP" evidence="2">
    <location>
        <begin position="239"/>
        <end position="435"/>
    </location>
</feature>
<dbReference type="InterPro" id="IPR008936">
    <property type="entry name" value="Rho_GTPase_activation_prot"/>
</dbReference>
<gene>
    <name evidence="3" type="ORF">MSPICULIGERA_LOCUS11861</name>
</gene>
<dbReference type="Proteomes" id="UP001177023">
    <property type="component" value="Unassembled WGS sequence"/>
</dbReference>
<dbReference type="PROSITE" id="PS50238">
    <property type="entry name" value="RHOGAP"/>
    <property type="match status" value="1"/>
</dbReference>
<evidence type="ECO:0000259" key="1">
    <source>
        <dbReference type="PROSITE" id="PS50191"/>
    </source>
</evidence>
<dbReference type="Gene3D" id="1.10.555.10">
    <property type="entry name" value="Rho GTPase activation protein"/>
    <property type="match status" value="1"/>
</dbReference>
<dbReference type="PANTHER" id="PTHR45808">
    <property type="entry name" value="RHO GTPASE-ACTIVATING PROTEIN 68F"/>
    <property type="match status" value="1"/>
</dbReference>
<reference evidence="3" key="1">
    <citation type="submission" date="2023-06" db="EMBL/GenBank/DDBJ databases">
        <authorList>
            <person name="Delattre M."/>
        </authorList>
    </citation>
    <scope>NUCLEOTIDE SEQUENCE</scope>
    <source>
        <strain evidence="3">AF72</strain>
    </source>
</reference>
<dbReference type="InterPro" id="IPR001251">
    <property type="entry name" value="CRAL-TRIO_dom"/>
</dbReference>
<keyword evidence="4" id="KW-1185">Reference proteome</keyword>
<dbReference type="GO" id="GO:2001136">
    <property type="term" value="P:negative regulation of endocytic recycling"/>
    <property type="evidence" value="ECO:0007669"/>
    <property type="project" value="TreeGrafter"/>
</dbReference>
<dbReference type="Pfam" id="PF13716">
    <property type="entry name" value="CRAL_TRIO_2"/>
    <property type="match status" value="1"/>
</dbReference>
<dbReference type="InterPro" id="IPR036865">
    <property type="entry name" value="CRAL-TRIO_dom_sf"/>
</dbReference>
<feature type="non-terminal residue" evidence="3">
    <location>
        <position position="437"/>
    </location>
</feature>
<dbReference type="SUPFAM" id="SSF52087">
    <property type="entry name" value="CRAL/TRIO domain"/>
    <property type="match status" value="1"/>
</dbReference>
<comment type="caution">
    <text evidence="3">The sequence shown here is derived from an EMBL/GenBank/DDBJ whole genome shotgun (WGS) entry which is preliminary data.</text>
</comment>
<dbReference type="SMART" id="SM00516">
    <property type="entry name" value="SEC14"/>
    <property type="match status" value="1"/>
</dbReference>
<dbReference type="AlphaFoldDB" id="A0AA36CS82"/>
<protein>
    <recommendedName>
        <fullName evidence="5">Rho GTPase-activating protein 1</fullName>
    </recommendedName>
</protein>
<name>A0AA36CS82_9BILA</name>
<dbReference type="SUPFAM" id="SSF48350">
    <property type="entry name" value="GTPase activation domain, GAP"/>
    <property type="match status" value="1"/>
</dbReference>
<accession>A0AA36CS82</accession>
<evidence type="ECO:0000313" key="3">
    <source>
        <dbReference type="EMBL" id="CAJ0573504.1"/>
    </source>
</evidence>
<proteinExistence type="predicted"/>
<dbReference type="InterPro" id="IPR000198">
    <property type="entry name" value="RhoGAP_dom"/>
</dbReference>
<evidence type="ECO:0000259" key="2">
    <source>
        <dbReference type="PROSITE" id="PS50238"/>
    </source>
</evidence>
<dbReference type="GO" id="GO:0005096">
    <property type="term" value="F:GTPase activator activity"/>
    <property type="evidence" value="ECO:0007669"/>
    <property type="project" value="TreeGrafter"/>
</dbReference>
<dbReference type="Gene3D" id="3.40.525.10">
    <property type="entry name" value="CRAL-TRIO lipid binding domain"/>
    <property type="match status" value="1"/>
</dbReference>
<dbReference type="GO" id="GO:0007264">
    <property type="term" value="P:small GTPase-mediated signal transduction"/>
    <property type="evidence" value="ECO:0007669"/>
    <property type="project" value="TreeGrafter"/>
</dbReference>
<organism evidence="3 4">
    <name type="scientific">Mesorhabditis spiculigera</name>
    <dbReference type="NCBI Taxonomy" id="96644"/>
    <lineage>
        <taxon>Eukaryota</taxon>
        <taxon>Metazoa</taxon>
        <taxon>Ecdysozoa</taxon>
        <taxon>Nematoda</taxon>
        <taxon>Chromadorea</taxon>
        <taxon>Rhabditida</taxon>
        <taxon>Rhabditina</taxon>
        <taxon>Rhabditomorpha</taxon>
        <taxon>Rhabditoidea</taxon>
        <taxon>Rhabditidae</taxon>
        <taxon>Mesorhabditinae</taxon>
        <taxon>Mesorhabditis</taxon>
    </lineage>
</organism>
<feature type="domain" description="CRAL-TRIO" evidence="1">
    <location>
        <begin position="58"/>
        <end position="204"/>
    </location>
</feature>
<dbReference type="GO" id="GO:0005737">
    <property type="term" value="C:cytoplasm"/>
    <property type="evidence" value="ECO:0007669"/>
    <property type="project" value="TreeGrafter"/>
</dbReference>
<dbReference type="PROSITE" id="PS50191">
    <property type="entry name" value="CRAL_TRIO"/>
    <property type="match status" value="1"/>
</dbReference>
<dbReference type="SMART" id="SM00324">
    <property type="entry name" value="RhoGAP"/>
    <property type="match status" value="1"/>
</dbReference>
<dbReference type="Pfam" id="PF00620">
    <property type="entry name" value="RhoGAP"/>
    <property type="match status" value="1"/>
</dbReference>